<evidence type="ECO:0000313" key="3">
    <source>
        <dbReference type="Proteomes" id="UP001209570"/>
    </source>
</evidence>
<organism evidence="2 3">
    <name type="scientific">Pythium insidiosum</name>
    <name type="common">Pythiosis disease agent</name>
    <dbReference type="NCBI Taxonomy" id="114742"/>
    <lineage>
        <taxon>Eukaryota</taxon>
        <taxon>Sar</taxon>
        <taxon>Stramenopiles</taxon>
        <taxon>Oomycota</taxon>
        <taxon>Peronosporomycetes</taxon>
        <taxon>Pythiales</taxon>
        <taxon>Pythiaceae</taxon>
        <taxon>Pythium</taxon>
    </lineage>
</organism>
<evidence type="ECO:0000256" key="1">
    <source>
        <dbReference type="SAM" id="MobiDB-lite"/>
    </source>
</evidence>
<dbReference type="Gene3D" id="3.80.10.10">
    <property type="entry name" value="Ribonuclease Inhibitor"/>
    <property type="match status" value="1"/>
</dbReference>
<dbReference type="SUPFAM" id="SSF52047">
    <property type="entry name" value="RNI-like"/>
    <property type="match status" value="1"/>
</dbReference>
<name>A0AAD5MBM7_PYTIN</name>
<comment type="caution">
    <text evidence="2">The sequence shown here is derived from an EMBL/GenBank/DDBJ whole genome shotgun (WGS) entry which is preliminary data.</text>
</comment>
<dbReference type="Proteomes" id="UP001209570">
    <property type="component" value="Unassembled WGS sequence"/>
</dbReference>
<gene>
    <name evidence="2" type="ORF">P43SY_005728</name>
</gene>
<feature type="region of interest" description="Disordered" evidence="1">
    <location>
        <begin position="239"/>
        <end position="278"/>
    </location>
</feature>
<accession>A0AAD5MBM7</accession>
<feature type="region of interest" description="Disordered" evidence="1">
    <location>
        <begin position="193"/>
        <end position="219"/>
    </location>
</feature>
<proteinExistence type="predicted"/>
<protein>
    <submittedName>
        <fullName evidence="2">Uncharacterized protein</fullName>
    </submittedName>
</protein>
<sequence length="897" mass="100928">MSPRRRRRSRGDTERSPVKRRTRALSVASDAARVARPLDQLSMAMWERILRFAVDRPVDAISPRPPRRPDALLAPLQGITCQADACCRKLARQAAKSRVTLRVASAKSVSRRDVDAIRAAPDDVRALALARLDAEDHAVRASWLQLFASMPGLRRLDLGACRWSDPWLRPVLEAASVKCPLVESLVLPGCDSPAQAYDSEDDDGELNEERQGTRRRAAAAGEARDGYLLCERKDLGTAGAPSIAAAPEEDSTSDTSDDDEEEEEDDSSNAEEDDDCETAADHAEDLLPVVYEALERWFERGGIGGLRQVRMASRPQDRSLKQNSLFLKAIARWCPGIQYLDGWKGSFRMAYRHRVHCLDSMNVPIDVWTSFCDTCVHLREFNWVVVPFNDAFIRAFVRSPKRDLCKLRVEFRARPDEFPVMAGYQFFATSLPLLLSGVPALEHLVIRGSSAFLMQDMISDKLLLALARRCPRLRKLRLLGNRRAAYTNVTDLGVMALARLPLQYLWFDYYVCCSKWSVLALIEQHATASRVQRTVYLPVSSSEVIVDVLTSLESSPPGHYASARFVLETPLEHGEELPSDWLTRTRFALEQRHPTLRLQLTMEKRASEATVWVSKFTFPSVESPQNLPEMSDEDFVTYVKEVIAPMRRSTKHLRSIATWTSSFEDSSNFRGADYSPPFLAYLDMQPTIDAVTAQEVVRIAVARLDMMIPGLADSVKSCTGVAWHADLWLRDSVLHFRCSRTYPITNMADPTLKLWHIMTSPHDYMTCHPAVKQYQVLRQINKNVIVTQSVEMVGPSHEVVMKMSVAFRVIVNGKCTVGSTTLPYNSSMAYPANGPIHSEVKGWVFDADDGLMAYWPSFRGCRVLGPVYEDVELLNEMATVVLADALRWETKTFHPIG</sequence>
<dbReference type="EMBL" id="JAKCXM010000002">
    <property type="protein sequence ID" value="KAJ0409834.1"/>
    <property type="molecule type" value="Genomic_DNA"/>
</dbReference>
<dbReference type="AlphaFoldDB" id="A0AAD5MBM7"/>
<dbReference type="InterPro" id="IPR032675">
    <property type="entry name" value="LRR_dom_sf"/>
</dbReference>
<keyword evidence="3" id="KW-1185">Reference proteome</keyword>
<feature type="region of interest" description="Disordered" evidence="1">
    <location>
        <begin position="1"/>
        <end position="25"/>
    </location>
</feature>
<reference evidence="2" key="1">
    <citation type="submission" date="2021-12" db="EMBL/GenBank/DDBJ databases">
        <title>Prjna785345.</title>
        <authorList>
            <person name="Rujirawat T."/>
            <person name="Krajaejun T."/>
        </authorList>
    </citation>
    <scope>NUCLEOTIDE SEQUENCE</scope>
    <source>
        <strain evidence="2">Pi057C3</strain>
    </source>
</reference>
<evidence type="ECO:0000313" key="2">
    <source>
        <dbReference type="EMBL" id="KAJ0409834.1"/>
    </source>
</evidence>
<feature type="compositionally biased region" description="Acidic residues" evidence="1">
    <location>
        <begin position="247"/>
        <end position="278"/>
    </location>
</feature>